<reference evidence="8" key="1">
    <citation type="submission" date="2020-08" db="EMBL/GenBank/DDBJ databases">
        <title>Genome public.</title>
        <authorList>
            <person name="Liu C."/>
            <person name="Sun Q."/>
        </authorList>
    </citation>
    <scope>NUCLEOTIDE SEQUENCE</scope>
    <source>
        <strain evidence="8">N12</strain>
    </source>
</reference>
<dbReference type="Pfam" id="PF00884">
    <property type="entry name" value="Sulfatase"/>
    <property type="match status" value="1"/>
</dbReference>
<dbReference type="Proteomes" id="UP000651085">
    <property type="component" value="Unassembled WGS sequence"/>
</dbReference>
<sequence>MNKNSICSTVGLVGSSFLLQPVMAQAQKAPVESGDRPNIVIIVADDLGWGDVGFHQSSIKTPNLDRVAKQGIILDRFYTAPVSSPTRAGLMTGRYPNRFGIRKTVIPPWREYGLDETEETIADVLGDAGYEHRAVIGKWHLGHGRKAYYPLNRGFNYFYGHLNGAIDYFTHEREGELDWHKNWESCYDKGYSTDLIAREAVRYVNDHKKEPFFLYVAFNAPHTPLQAKPEDIALYTSDLESLSKKEQNRCIYSAMVTCMDRGIGDIYNTLEKNGQLDNTIFLFFSDNGTDGKGGSSGELRGFKFQEWDGGVRTAAVIQWNKGFKQPRKVEQVTGFVDVLPTLRDILDVKKAPKRELDGISVRSVLTGERESIRRDFYLGCGAVVNQDWKLILPGQNNHMKNLGTGYLVDYKNDPYEQKNSAANNPEEMQRLKKIAEKYDAVKPVFEEKDYGLGKDTFKAPKEWKIVKP</sequence>
<keyword evidence="2" id="KW-0479">Metal-binding</keyword>
<proteinExistence type="inferred from homology"/>
<dbReference type="InterPro" id="IPR017850">
    <property type="entry name" value="Alkaline_phosphatase_core_sf"/>
</dbReference>
<feature type="domain" description="Sulfatase N-terminal" evidence="7">
    <location>
        <begin position="37"/>
        <end position="347"/>
    </location>
</feature>
<keyword evidence="4" id="KW-0106">Calcium</keyword>
<dbReference type="InterPro" id="IPR024607">
    <property type="entry name" value="Sulfatase_CS"/>
</dbReference>
<dbReference type="Gene3D" id="3.40.720.10">
    <property type="entry name" value="Alkaline Phosphatase, subunit A"/>
    <property type="match status" value="1"/>
</dbReference>
<keyword evidence="9" id="KW-1185">Reference proteome</keyword>
<organism evidence="8 9">
    <name type="scientific">Jilunia laotingensis</name>
    <dbReference type="NCBI Taxonomy" id="2763675"/>
    <lineage>
        <taxon>Bacteria</taxon>
        <taxon>Pseudomonadati</taxon>
        <taxon>Bacteroidota</taxon>
        <taxon>Bacteroidia</taxon>
        <taxon>Bacteroidales</taxon>
        <taxon>Bacteroidaceae</taxon>
        <taxon>Jilunia</taxon>
    </lineage>
</organism>
<protein>
    <submittedName>
        <fullName evidence="8">Arylsulfatase</fullName>
    </submittedName>
</protein>
<dbReference type="GO" id="GO:0008484">
    <property type="term" value="F:sulfuric ester hydrolase activity"/>
    <property type="evidence" value="ECO:0007669"/>
    <property type="project" value="InterPro"/>
</dbReference>
<dbReference type="PROSITE" id="PS00523">
    <property type="entry name" value="SULFATASE_1"/>
    <property type="match status" value="1"/>
</dbReference>
<evidence type="ECO:0000256" key="5">
    <source>
        <dbReference type="ARBA" id="ARBA00023180"/>
    </source>
</evidence>
<dbReference type="PANTHER" id="PTHR10342">
    <property type="entry name" value="ARYLSULFATASE"/>
    <property type="match status" value="1"/>
</dbReference>
<dbReference type="EMBL" id="JACRTF010000001">
    <property type="protein sequence ID" value="MBC8593020.1"/>
    <property type="molecule type" value="Genomic_DNA"/>
</dbReference>
<dbReference type="InterPro" id="IPR000917">
    <property type="entry name" value="Sulfatase_N"/>
</dbReference>
<evidence type="ECO:0000256" key="1">
    <source>
        <dbReference type="ARBA" id="ARBA00008779"/>
    </source>
</evidence>
<keyword evidence="3" id="KW-0378">Hydrolase</keyword>
<feature type="modified residue" description="3-oxoalanine (Ser)" evidence="6">
    <location>
        <position position="83"/>
    </location>
</feature>
<dbReference type="CDD" id="cd16029">
    <property type="entry name" value="4-S"/>
    <property type="match status" value="1"/>
</dbReference>
<evidence type="ECO:0000256" key="3">
    <source>
        <dbReference type="ARBA" id="ARBA00022801"/>
    </source>
</evidence>
<keyword evidence="5" id="KW-0325">Glycoprotein</keyword>
<dbReference type="AlphaFoldDB" id="A0A926F6Z4"/>
<evidence type="ECO:0000313" key="8">
    <source>
        <dbReference type="EMBL" id="MBC8593020.1"/>
    </source>
</evidence>
<dbReference type="SUPFAM" id="SSF53649">
    <property type="entry name" value="Alkaline phosphatase-like"/>
    <property type="match status" value="1"/>
</dbReference>
<dbReference type="PANTHER" id="PTHR10342:SF274">
    <property type="entry name" value="ARYLSULFATASE B"/>
    <property type="match status" value="1"/>
</dbReference>
<name>A0A926F6Z4_9BACT</name>
<comment type="similarity">
    <text evidence="1">Belongs to the sulfatase family.</text>
</comment>
<evidence type="ECO:0000256" key="4">
    <source>
        <dbReference type="ARBA" id="ARBA00022837"/>
    </source>
</evidence>
<gene>
    <name evidence="8" type="ORF">H8744_07075</name>
</gene>
<dbReference type="GO" id="GO:0046872">
    <property type="term" value="F:metal ion binding"/>
    <property type="evidence" value="ECO:0007669"/>
    <property type="project" value="UniProtKB-KW"/>
</dbReference>
<dbReference type="InterPro" id="IPR047115">
    <property type="entry name" value="ARSB"/>
</dbReference>
<comment type="PTM">
    <text evidence="6">The conversion to 3-oxoalanine (also known as C-formylglycine, FGly), of a serine or cysteine residue in prokaryotes and of a cysteine residue in eukaryotes, is critical for catalytic activity.</text>
</comment>
<comment type="caution">
    <text evidence="8">The sequence shown here is derived from an EMBL/GenBank/DDBJ whole genome shotgun (WGS) entry which is preliminary data.</text>
</comment>
<evidence type="ECO:0000256" key="6">
    <source>
        <dbReference type="PIRSR" id="PIRSR600917-52"/>
    </source>
</evidence>
<evidence type="ECO:0000259" key="7">
    <source>
        <dbReference type="Pfam" id="PF00884"/>
    </source>
</evidence>
<dbReference type="Gene3D" id="3.30.1120.10">
    <property type="match status" value="1"/>
</dbReference>
<evidence type="ECO:0000313" key="9">
    <source>
        <dbReference type="Proteomes" id="UP000651085"/>
    </source>
</evidence>
<accession>A0A926F6Z4</accession>
<evidence type="ECO:0000256" key="2">
    <source>
        <dbReference type="ARBA" id="ARBA00022723"/>
    </source>
</evidence>